<keyword evidence="1" id="KW-0175">Coiled coil</keyword>
<feature type="coiled-coil region" evidence="1">
    <location>
        <begin position="203"/>
        <end position="230"/>
    </location>
</feature>
<organism evidence="3 4">
    <name type="scientific">Reticulomyxa filosa</name>
    <dbReference type="NCBI Taxonomy" id="46433"/>
    <lineage>
        <taxon>Eukaryota</taxon>
        <taxon>Sar</taxon>
        <taxon>Rhizaria</taxon>
        <taxon>Retaria</taxon>
        <taxon>Foraminifera</taxon>
        <taxon>Monothalamids</taxon>
        <taxon>Reticulomyxidae</taxon>
        <taxon>Reticulomyxa</taxon>
    </lineage>
</organism>
<dbReference type="Proteomes" id="UP000023152">
    <property type="component" value="Unassembled WGS sequence"/>
</dbReference>
<reference evidence="3 4" key="1">
    <citation type="journal article" date="2013" name="Curr. Biol.">
        <title>The Genome of the Foraminiferan Reticulomyxa filosa.</title>
        <authorList>
            <person name="Glockner G."/>
            <person name="Hulsmann N."/>
            <person name="Schleicher M."/>
            <person name="Noegel A.A."/>
            <person name="Eichinger L."/>
            <person name="Gallinger C."/>
            <person name="Pawlowski J."/>
            <person name="Sierra R."/>
            <person name="Euteneuer U."/>
            <person name="Pillet L."/>
            <person name="Moustafa A."/>
            <person name="Platzer M."/>
            <person name="Groth M."/>
            <person name="Szafranski K."/>
            <person name="Schliwa M."/>
        </authorList>
    </citation>
    <scope>NUCLEOTIDE SEQUENCE [LARGE SCALE GENOMIC DNA]</scope>
</reference>
<evidence type="ECO:0000256" key="2">
    <source>
        <dbReference type="SAM" id="MobiDB-lite"/>
    </source>
</evidence>
<feature type="coiled-coil region" evidence="1">
    <location>
        <begin position="256"/>
        <end position="290"/>
    </location>
</feature>
<evidence type="ECO:0000313" key="3">
    <source>
        <dbReference type="EMBL" id="ETO22156.1"/>
    </source>
</evidence>
<name>X6N7W7_RETFI</name>
<dbReference type="AlphaFoldDB" id="X6N7W7"/>
<proteinExistence type="predicted"/>
<accession>X6N7W7</accession>
<comment type="caution">
    <text evidence="3">The sequence shown here is derived from an EMBL/GenBank/DDBJ whole genome shotgun (WGS) entry which is preliminary data.</text>
</comment>
<feature type="compositionally biased region" description="Polar residues" evidence="2">
    <location>
        <begin position="348"/>
        <end position="360"/>
    </location>
</feature>
<sequence length="478" mass="52765">MSAQDRWPPRVAHTSCVSLPFNSWKNVMTPSSFMASQSTGNINTNKKAVPNSTSHIALQQFHSVNNKTSVVAINSNSSVLPPNGHTQSSRVNSTAGNENKIATTDKNSTTIPNINFYCSFMENGGFPGMCNRHLSHQNLQQPHESTCTTFGMVSNGLHNNNNGNGNNSNVEHSTVAPNNTSINNNNNNNSVSTATLSPSQEFIGALLAKYRALEADRNRHKKKLDECMQEKHRACLEVEHWKHECKVNNEKFKQFVTHLETQKKQLEMANASLKRHVEELEHKCSQLQLQQLMDHQLHSHRMQMKEENHELLAIGTCVGNNQVSDDHNSHNASNLSAANNTNDSNNHGTNHYSPASTPDQQVSPEFSVGAEHLYATIPSIVSSNSNPNQKSGILNTEGSLSQMNVAIGMDMSTTLLRPASNMSDLQMDGSSALNTITNSLNIEDHATKPTRAIRDIIGRKRKGEEIGITFQPHIPTKR</sequence>
<feature type="region of interest" description="Disordered" evidence="2">
    <location>
        <begin position="323"/>
        <end position="360"/>
    </location>
</feature>
<dbReference type="EMBL" id="ASPP01010987">
    <property type="protein sequence ID" value="ETO22156.1"/>
    <property type="molecule type" value="Genomic_DNA"/>
</dbReference>
<gene>
    <name evidence="3" type="ORF">RFI_15045</name>
</gene>
<evidence type="ECO:0000256" key="1">
    <source>
        <dbReference type="SAM" id="Coils"/>
    </source>
</evidence>
<keyword evidence="4" id="KW-1185">Reference proteome</keyword>
<protein>
    <submittedName>
        <fullName evidence="3">Uncharacterized protein</fullName>
    </submittedName>
</protein>
<feature type="compositionally biased region" description="Low complexity" evidence="2">
    <location>
        <begin position="330"/>
        <end position="347"/>
    </location>
</feature>
<evidence type="ECO:0000313" key="4">
    <source>
        <dbReference type="Proteomes" id="UP000023152"/>
    </source>
</evidence>